<dbReference type="SUPFAM" id="SSF46938">
    <property type="entry name" value="CRAL/TRIO N-terminal domain"/>
    <property type="match status" value="1"/>
</dbReference>
<protein>
    <recommendedName>
        <fullName evidence="2">CRAL-TRIO domain-containing protein</fullName>
    </recommendedName>
</protein>
<dbReference type="GO" id="GO:0016020">
    <property type="term" value="C:membrane"/>
    <property type="evidence" value="ECO:0007669"/>
    <property type="project" value="TreeGrafter"/>
</dbReference>
<comment type="caution">
    <text evidence="3">The sequence shown here is derived from an EMBL/GenBank/DDBJ whole genome shotgun (WGS) entry which is preliminary data.</text>
</comment>
<dbReference type="OMA" id="AIMIMEY"/>
<dbReference type="PANTHER" id="PTHR10174:SF130">
    <property type="entry name" value="ALPHA-TOCOPHEROL TRANSFER PROTEIN-LIKE"/>
    <property type="match status" value="1"/>
</dbReference>
<dbReference type="Gene3D" id="1.20.5.1200">
    <property type="entry name" value="Alpha-tocopherol transfer"/>
    <property type="match status" value="1"/>
</dbReference>
<name>A0A9J6GIJ1_HAELO</name>
<accession>A0A9J6GIJ1</accession>
<dbReference type="InterPro" id="IPR011074">
    <property type="entry name" value="CRAL/TRIO_N_dom"/>
</dbReference>
<dbReference type="EMBL" id="JABSTR010000006">
    <property type="protein sequence ID" value="KAH9374180.1"/>
    <property type="molecule type" value="Genomic_DNA"/>
</dbReference>
<dbReference type="Gene3D" id="3.40.525.10">
    <property type="entry name" value="CRAL-TRIO lipid binding domain"/>
    <property type="match status" value="1"/>
</dbReference>
<dbReference type="Pfam" id="PF00650">
    <property type="entry name" value="CRAL_TRIO"/>
    <property type="match status" value="1"/>
</dbReference>
<dbReference type="GO" id="GO:1902936">
    <property type="term" value="F:phosphatidylinositol bisphosphate binding"/>
    <property type="evidence" value="ECO:0007669"/>
    <property type="project" value="TreeGrafter"/>
</dbReference>
<dbReference type="InterPro" id="IPR001251">
    <property type="entry name" value="CRAL-TRIO_dom"/>
</dbReference>
<organism evidence="3 4">
    <name type="scientific">Haemaphysalis longicornis</name>
    <name type="common">Bush tick</name>
    <dbReference type="NCBI Taxonomy" id="44386"/>
    <lineage>
        <taxon>Eukaryota</taxon>
        <taxon>Metazoa</taxon>
        <taxon>Ecdysozoa</taxon>
        <taxon>Arthropoda</taxon>
        <taxon>Chelicerata</taxon>
        <taxon>Arachnida</taxon>
        <taxon>Acari</taxon>
        <taxon>Parasitiformes</taxon>
        <taxon>Ixodida</taxon>
        <taxon>Ixodoidea</taxon>
        <taxon>Ixodidae</taxon>
        <taxon>Haemaphysalinae</taxon>
        <taxon>Haemaphysalis</taxon>
    </lineage>
</organism>
<dbReference type="PANTHER" id="PTHR10174">
    <property type="entry name" value="ALPHA-TOCOPHEROL TRANSFER PROTEIN-RELATED"/>
    <property type="match status" value="1"/>
</dbReference>
<reference evidence="3 4" key="1">
    <citation type="journal article" date="2020" name="Cell">
        <title>Large-Scale Comparative Analyses of Tick Genomes Elucidate Their Genetic Diversity and Vector Capacities.</title>
        <authorList>
            <consortium name="Tick Genome and Microbiome Consortium (TIGMIC)"/>
            <person name="Jia N."/>
            <person name="Wang J."/>
            <person name="Shi W."/>
            <person name="Du L."/>
            <person name="Sun Y."/>
            <person name="Zhan W."/>
            <person name="Jiang J.F."/>
            <person name="Wang Q."/>
            <person name="Zhang B."/>
            <person name="Ji P."/>
            <person name="Bell-Sakyi L."/>
            <person name="Cui X.M."/>
            <person name="Yuan T.T."/>
            <person name="Jiang B.G."/>
            <person name="Yang W.F."/>
            <person name="Lam T.T."/>
            <person name="Chang Q.C."/>
            <person name="Ding S.J."/>
            <person name="Wang X.J."/>
            <person name="Zhu J.G."/>
            <person name="Ruan X.D."/>
            <person name="Zhao L."/>
            <person name="Wei J.T."/>
            <person name="Ye R.Z."/>
            <person name="Que T.C."/>
            <person name="Du C.H."/>
            <person name="Zhou Y.H."/>
            <person name="Cheng J.X."/>
            <person name="Dai P.F."/>
            <person name="Guo W.B."/>
            <person name="Han X.H."/>
            <person name="Huang E.J."/>
            <person name="Li L.F."/>
            <person name="Wei W."/>
            <person name="Gao Y.C."/>
            <person name="Liu J.Z."/>
            <person name="Shao H.Z."/>
            <person name="Wang X."/>
            <person name="Wang C.C."/>
            <person name="Yang T.C."/>
            <person name="Huo Q.B."/>
            <person name="Li W."/>
            <person name="Chen H.Y."/>
            <person name="Chen S.E."/>
            <person name="Zhou L.G."/>
            <person name="Ni X.B."/>
            <person name="Tian J.H."/>
            <person name="Sheng Y."/>
            <person name="Liu T."/>
            <person name="Pan Y.S."/>
            <person name="Xia L.Y."/>
            <person name="Li J."/>
            <person name="Zhao F."/>
            <person name="Cao W.C."/>
        </authorList>
    </citation>
    <scope>NUCLEOTIDE SEQUENCE [LARGE SCALE GENOMIC DNA]</scope>
    <source>
        <strain evidence="3">HaeL-2018</strain>
    </source>
</reference>
<evidence type="ECO:0000256" key="1">
    <source>
        <dbReference type="SAM" id="MobiDB-lite"/>
    </source>
</evidence>
<keyword evidence="4" id="KW-1185">Reference proteome</keyword>
<dbReference type="PRINTS" id="PR00180">
    <property type="entry name" value="CRETINALDHBP"/>
</dbReference>
<dbReference type="VEuPathDB" id="VectorBase:HLOH_044929"/>
<dbReference type="Proteomes" id="UP000821853">
    <property type="component" value="Chromosome 4"/>
</dbReference>
<dbReference type="Gene3D" id="1.10.8.20">
    <property type="entry name" value="N-terminal domain of phosphatidylinositol transfer protein sec14p"/>
    <property type="match status" value="1"/>
</dbReference>
<feature type="region of interest" description="Disordered" evidence="1">
    <location>
        <begin position="81"/>
        <end position="100"/>
    </location>
</feature>
<dbReference type="InterPro" id="IPR036865">
    <property type="entry name" value="CRAL-TRIO_dom_sf"/>
</dbReference>
<gene>
    <name evidence="3" type="ORF">HPB48_002363</name>
</gene>
<dbReference type="SMART" id="SM01100">
    <property type="entry name" value="CRAL_TRIO_N"/>
    <property type="match status" value="1"/>
</dbReference>
<dbReference type="PROSITE" id="PS50191">
    <property type="entry name" value="CRAL_TRIO"/>
    <property type="match status" value="1"/>
</dbReference>
<evidence type="ECO:0000313" key="4">
    <source>
        <dbReference type="Proteomes" id="UP000821853"/>
    </source>
</evidence>
<dbReference type="AlphaFoldDB" id="A0A9J6GIJ1"/>
<sequence length="388" mass="44689">MLTIYSSTALFLGNDTLFHRSSRGNAQRPTVDQLEREISEKEQMKRRSTPSKSLLCVCRSKNVCLSSVELDVIEAVKTESQLLDPPSTTTSDDDDSGSDYPSGLPKVSVWQLAEQELRETPARRQRDLQILRDMIRCDRDLDCRMDDAFLVRFLRCRKFDCSRAHKVLRQYYRLRHNNTQLFRDFYPTFLRDIFDRNLQTVLPDRDPNGQGRRFAHMPFSVLPPAGQWDPYTCSSEDIFRANVLCLEQAIMDPVTQVTGLVAIMDMKGFGLTHLRFCPPGNLQKVVSLIQDCFPARFKAIHIINEPAVFGMLFSIVRRFLNEKLQQRIHFHGCNPASLHKFVPAEILPEEYGGFGGPMDNSEFVARMCRNDEVFKNDAEYGYKNRIKG</sequence>
<dbReference type="CDD" id="cd00170">
    <property type="entry name" value="SEC14"/>
    <property type="match status" value="1"/>
</dbReference>
<dbReference type="SUPFAM" id="SSF52087">
    <property type="entry name" value="CRAL/TRIO domain"/>
    <property type="match status" value="1"/>
</dbReference>
<dbReference type="OrthoDB" id="75724at2759"/>
<dbReference type="SMART" id="SM00516">
    <property type="entry name" value="SEC14"/>
    <property type="match status" value="1"/>
</dbReference>
<dbReference type="InterPro" id="IPR036273">
    <property type="entry name" value="CRAL/TRIO_N_dom_sf"/>
</dbReference>
<proteinExistence type="predicted"/>
<evidence type="ECO:0000313" key="3">
    <source>
        <dbReference type="EMBL" id="KAH9374180.1"/>
    </source>
</evidence>
<evidence type="ECO:0000259" key="2">
    <source>
        <dbReference type="PROSITE" id="PS50191"/>
    </source>
</evidence>
<feature type="domain" description="CRAL-TRIO" evidence="2">
    <location>
        <begin position="190"/>
        <end position="359"/>
    </location>
</feature>